<comment type="catalytic activity">
    <reaction evidence="4">
        <text>a 5'-end (N(7)-methyl 5'-triphosphoguanosine)-ribonucleoside in snoRNA + S-adenosyl-L-methionine = a 5'-end (N(2),N(7)-dimethyl 5'-triphosphoguanosine)-ribonucleoside in snoRNA + S-adenosyl-L-homocysteine + H(+)</text>
        <dbReference type="Rhea" id="RHEA:78475"/>
        <dbReference type="Rhea" id="RHEA-COMP:19086"/>
        <dbReference type="Rhea" id="RHEA-COMP:19088"/>
        <dbReference type="ChEBI" id="CHEBI:15378"/>
        <dbReference type="ChEBI" id="CHEBI:57856"/>
        <dbReference type="ChEBI" id="CHEBI:59789"/>
        <dbReference type="ChEBI" id="CHEBI:156461"/>
        <dbReference type="ChEBI" id="CHEBI:172880"/>
    </reaction>
    <physiologicalReaction direction="left-to-right" evidence="4">
        <dbReference type="Rhea" id="RHEA:78476"/>
    </physiologicalReaction>
</comment>
<comment type="catalytic activity">
    <reaction evidence="3">
        <text>a 5'-end (N(2),N(7)-dimethyl 5'-triphosphoguanosine)-ribonucleoside in snoRNA + S-adenosyl-L-methionine = a 5'-end (N(2),N(2),N(7)-trimethyl 5'-triphosphoguanosine)-ribonucleoside in snoRNA + S-adenosyl-L-homocysteine + H(+)</text>
        <dbReference type="Rhea" id="RHEA:78507"/>
        <dbReference type="Rhea" id="RHEA-COMP:19088"/>
        <dbReference type="Rhea" id="RHEA-COMP:19090"/>
        <dbReference type="ChEBI" id="CHEBI:15378"/>
        <dbReference type="ChEBI" id="CHEBI:57856"/>
        <dbReference type="ChEBI" id="CHEBI:59789"/>
        <dbReference type="ChEBI" id="CHEBI:167623"/>
        <dbReference type="ChEBI" id="CHEBI:172880"/>
    </reaction>
    <physiologicalReaction direction="left-to-right" evidence="3">
        <dbReference type="Rhea" id="RHEA:78508"/>
    </physiologicalReaction>
</comment>
<dbReference type="PANTHER" id="PTHR14741:SF32">
    <property type="entry name" value="TRIMETHYLGUANOSINE SYNTHASE"/>
    <property type="match status" value="1"/>
</dbReference>
<dbReference type="PANTHER" id="PTHR14741">
    <property type="entry name" value="S-ADENOSYLMETHIONINE-DEPENDENT METHYLTRANSFERASE RELATED"/>
    <property type="match status" value="1"/>
</dbReference>
<evidence type="ECO:0000313" key="9">
    <source>
        <dbReference type="EMBL" id="CAH0518156.1"/>
    </source>
</evidence>
<keyword evidence="10" id="KW-1185">Reference proteome</keyword>
<evidence type="ECO:0000256" key="5">
    <source>
        <dbReference type="ARBA" id="ARBA00048763"/>
    </source>
</evidence>
<organism evidence="9 10">
    <name type="scientific">Peronospora belbahrii</name>
    <dbReference type="NCBI Taxonomy" id="622444"/>
    <lineage>
        <taxon>Eukaryota</taxon>
        <taxon>Sar</taxon>
        <taxon>Stramenopiles</taxon>
        <taxon>Oomycota</taxon>
        <taxon>Peronosporomycetes</taxon>
        <taxon>Peronosporales</taxon>
        <taxon>Peronosporaceae</taxon>
        <taxon>Peronospora</taxon>
    </lineage>
</organism>
<gene>
    <name evidence="9" type="ORF">PBS001_LOCUS4741</name>
</gene>
<comment type="caution">
    <text evidence="9">The sequence shown here is derived from an EMBL/GenBank/DDBJ whole genome shotgun (WGS) entry which is preliminary data.</text>
</comment>
<evidence type="ECO:0000256" key="4">
    <source>
        <dbReference type="ARBA" id="ARBA00048740"/>
    </source>
</evidence>
<dbReference type="PROSITE" id="PS00092">
    <property type="entry name" value="N6_MTASE"/>
    <property type="match status" value="1"/>
</dbReference>
<feature type="compositionally biased region" description="Polar residues" evidence="8">
    <location>
        <begin position="9"/>
        <end position="21"/>
    </location>
</feature>
<feature type="compositionally biased region" description="Basic residues" evidence="8">
    <location>
        <begin position="171"/>
        <end position="183"/>
    </location>
</feature>
<feature type="region of interest" description="Disordered" evidence="8">
    <location>
        <begin position="1"/>
        <end position="21"/>
    </location>
</feature>
<proteinExistence type="inferred from homology"/>
<feature type="region of interest" description="Disordered" evidence="8">
    <location>
        <begin position="165"/>
        <end position="201"/>
    </location>
</feature>
<evidence type="ECO:0000313" key="10">
    <source>
        <dbReference type="Proteomes" id="UP001158986"/>
    </source>
</evidence>
<feature type="region of interest" description="Disordered" evidence="8">
    <location>
        <begin position="260"/>
        <end position="301"/>
    </location>
</feature>
<comment type="catalytic activity">
    <reaction evidence="5">
        <text>a 5'-end (N(2),N(7)-dimethyl 5'-triphosphoguanosine)-ribonucleoside in snRNA + S-adenosyl-L-methionine = a 5'-end (N(2),N(2),N(7)-trimethyl 5'-triphosphoguanosine)-ribonucleoside in snRNA + S-adenosyl-L-homocysteine + H(+)</text>
        <dbReference type="Rhea" id="RHEA:78479"/>
        <dbReference type="Rhea" id="RHEA-COMP:19087"/>
        <dbReference type="Rhea" id="RHEA-COMP:19089"/>
        <dbReference type="ChEBI" id="CHEBI:15378"/>
        <dbReference type="ChEBI" id="CHEBI:57856"/>
        <dbReference type="ChEBI" id="CHEBI:59789"/>
        <dbReference type="ChEBI" id="CHEBI:167623"/>
        <dbReference type="ChEBI" id="CHEBI:172880"/>
    </reaction>
    <physiologicalReaction direction="left-to-right" evidence="5">
        <dbReference type="Rhea" id="RHEA:78480"/>
    </physiologicalReaction>
</comment>
<sequence>MEVADLNGRASSRSTAGTLQVATKPSLSLELNGRYRSSSLDNERSWRPASGFASKHQADLETKCLHRERQMQRARQIEQMQDDKRNLDAELSKVRRSNKHVVLDESKRRTTISHGRRTRTNRGTAHENLSTILPSALGFNRHSMGSPSISVAVSAGCFLSQDEMENADMTKRKRRHQMKRRQQKPLTRVEGSTGTTDGVPHPSLLGEVMFVRRSSLQRLVDELHVDDIVTVQNGRKSKGNAQRRLPTSSCYPFDYSLRKAKSTSSMTTHQGNTKTYYHTESADSSPRGRGHQAGNRTKRRSFSRISQAVLDLFVPSKDDITSESGNEDHEDGKRTIEERKKYPLVVTDGTACVGGNVLSFCDFFMHVNAIENDSTRVQMLRHNLQVLKKTNVTCMHANYLDVMLELQQDVVFLDPPWGGPEYKDLNKVDLFLADVPLHEICTRLQSSTKCIVLKVPSNFDDVKFSRYVPGNVIIRRDFKKMHLVLLDFR</sequence>
<evidence type="ECO:0000256" key="6">
    <source>
        <dbReference type="ARBA" id="ARBA00049075"/>
    </source>
</evidence>
<dbReference type="Gene3D" id="3.40.50.150">
    <property type="entry name" value="Vaccinia Virus protein VP39"/>
    <property type="match status" value="1"/>
</dbReference>
<accession>A0ABN8D1Z1</accession>
<evidence type="ECO:0000256" key="8">
    <source>
        <dbReference type="SAM" id="MobiDB-lite"/>
    </source>
</evidence>
<dbReference type="Proteomes" id="UP001158986">
    <property type="component" value="Unassembled WGS sequence"/>
</dbReference>
<dbReference type="SUPFAM" id="SSF53335">
    <property type="entry name" value="S-adenosyl-L-methionine-dependent methyltransferases"/>
    <property type="match status" value="1"/>
</dbReference>
<evidence type="ECO:0000256" key="1">
    <source>
        <dbReference type="ARBA" id="ARBA00018517"/>
    </source>
</evidence>
<dbReference type="InterPro" id="IPR019012">
    <property type="entry name" value="RNA_cap_Gua-N2-MeTrfase"/>
</dbReference>
<dbReference type="Pfam" id="PF09445">
    <property type="entry name" value="Methyltransf_15"/>
    <property type="match status" value="1"/>
</dbReference>
<dbReference type="InterPro" id="IPR002052">
    <property type="entry name" value="DNA_methylase_N6_adenine_CS"/>
</dbReference>
<dbReference type="InterPro" id="IPR029063">
    <property type="entry name" value="SAM-dependent_MTases_sf"/>
</dbReference>
<feature type="compositionally biased region" description="Polar residues" evidence="8">
    <location>
        <begin position="262"/>
        <end position="284"/>
    </location>
</feature>
<evidence type="ECO:0000256" key="2">
    <source>
        <dbReference type="ARBA" id="ARBA00025783"/>
    </source>
</evidence>
<comment type="similarity">
    <text evidence="2">Belongs to the methyltransferase superfamily. Trimethylguanosine synthase family.</text>
</comment>
<name>A0ABN8D1Z1_9STRA</name>
<protein>
    <recommendedName>
        <fullName evidence="1">Trimethylguanosine synthase</fullName>
    </recommendedName>
    <alternativeName>
        <fullName evidence="7">Cap-specific guanine-N(2) methyltransferase</fullName>
    </alternativeName>
</protein>
<reference evidence="9 10" key="1">
    <citation type="submission" date="2021-11" db="EMBL/GenBank/DDBJ databases">
        <authorList>
            <person name="Islam A."/>
            <person name="Islam S."/>
            <person name="Flora M.S."/>
            <person name="Rahman M."/>
            <person name="Ziaur R.M."/>
            <person name="Epstein J.H."/>
            <person name="Hassan M."/>
            <person name="Klassen M."/>
            <person name="Woodard K."/>
            <person name="Webb A."/>
            <person name="Webby R.J."/>
            <person name="El Zowalaty M.E."/>
        </authorList>
    </citation>
    <scope>NUCLEOTIDE SEQUENCE [LARGE SCALE GENOMIC DNA]</scope>
    <source>
        <strain evidence="9">Pbs1</strain>
    </source>
</reference>
<comment type="catalytic activity">
    <reaction evidence="6">
        <text>a 5'-end (N(7)-methyl 5'-triphosphoguanosine)-ribonucleoside in snRNA + S-adenosyl-L-methionine = a 5'-end (N(2),N(7)-dimethyl 5'-triphosphoguanosine)-ribonucleoside in snRNA + S-adenosyl-L-homocysteine + H(+)</text>
        <dbReference type="Rhea" id="RHEA:78471"/>
        <dbReference type="Rhea" id="RHEA-COMP:19085"/>
        <dbReference type="Rhea" id="RHEA-COMP:19087"/>
        <dbReference type="ChEBI" id="CHEBI:15378"/>
        <dbReference type="ChEBI" id="CHEBI:57856"/>
        <dbReference type="ChEBI" id="CHEBI:59789"/>
        <dbReference type="ChEBI" id="CHEBI:156461"/>
        <dbReference type="ChEBI" id="CHEBI:172880"/>
    </reaction>
    <physiologicalReaction direction="left-to-right" evidence="6">
        <dbReference type="Rhea" id="RHEA:78472"/>
    </physiologicalReaction>
</comment>
<dbReference type="EMBL" id="CAKLCB010000256">
    <property type="protein sequence ID" value="CAH0518156.1"/>
    <property type="molecule type" value="Genomic_DNA"/>
</dbReference>
<evidence type="ECO:0000256" key="3">
    <source>
        <dbReference type="ARBA" id="ARBA00047418"/>
    </source>
</evidence>
<evidence type="ECO:0000256" key="7">
    <source>
        <dbReference type="ARBA" id="ARBA00049790"/>
    </source>
</evidence>